<feature type="region of interest" description="Disordered" evidence="1">
    <location>
        <begin position="1"/>
        <end position="90"/>
    </location>
</feature>
<feature type="compositionally biased region" description="Pro residues" evidence="1">
    <location>
        <begin position="76"/>
        <end position="85"/>
    </location>
</feature>
<dbReference type="Proteomes" id="UP000558488">
    <property type="component" value="Unassembled WGS sequence"/>
</dbReference>
<dbReference type="EMBL" id="JACAGB010000002">
    <property type="protein sequence ID" value="KAF6382665.1"/>
    <property type="molecule type" value="Genomic_DNA"/>
</dbReference>
<reference evidence="2 3" key="1">
    <citation type="journal article" date="2020" name="Nature">
        <title>Six reference-quality genomes reveal evolution of bat adaptations.</title>
        <authorList>
            <person name="Jebb D."/>
            <person name="Huang Z."/>
            <person name="Pippel M."/>
            <person name="Hughes G.M."/>
            <person name="Lavrichenko K."/>
            <person name="Devanna P."/>
            <person name="Winkler S."/>
            <person name="Jermiin L.S."/>
            <person name="Skirmuntt E.C."/>
            <person name="Katzourakis A."/>
            <person name="Burkitt-Gray L."/>
            <person name="Ray D.A."/>
            <person name="Sullivan K.A.M."/>
            <person name="Roscito J.G."/>
            <person name="Kirilenko B.M."/>
            <person name="Davalos L.M."/>
            <person name="Corthals A.P."/>
            <person name="Power M.L."/>
            <person name="Jones G."/>
            <person name="Ransome R.D."/>
            <person name="Dechmann D.K.N."/>
            <person name="Locatelli A.G."/>
            <person name="Puechmaille S.J."/>
            <person name="Fedrigo O."/>
            <person name="Jarvis E.D."/>
            <person name="Hiller M."/>
            <person name="Vernes S.C."/>
            <person name="Myers E.W."/>
            <person name="Teeling E.C."/>
        </authorList>
    </citation>
    <scope>NUCLEOTIDE SEQUENCE [LARGE SCALE GENOMIC DNA]</scope>
    <source>
        <strain evidence="2">MPipKuh1</strain>
        <tissue evidence="2">Flight muscle</tissue>
    </source>
</reference>
<comment type="caution">
    <text evidence="2">The sequence shown here is derived from an EMBL/GenBank/DDBJ whole genome shotgun (WGS) entry which is preliminary data.</text>
</comment>
<protein>
    <submittedName>
        <fullName evidence="2">Uncharacterized protein</fullName>
    </submittedName>
</protein>
<evidence type="ECO:0000256" key="1">
    <source>
        <dbReference type="SAM" id="MobiDB-lite"/>
    </source>
</evidence>
<proteinExistence type="predicted"/>
<organism evidence="2 3">
    <name type="scientific">Pipistrellus kuhlii</name>
    <name type="common">Kuhl's pipistrelle</name>
    <dbReference type="NCBI Taxonomy" id="59472"/>
    <lineage>
        <taxon>Eukaryota</taxon>
        <taxon>Metazoa</taxon>
        <taxon>Chordata</taxon>
        <taxon>Craniata</taxon>
        <taxon>Vertebrata</taxon>
        <taxon>Euteleostomi</taxon>
        <taxon>Mammalia</taxon>
        <taxon>Eutheria</taxon>
        <taxon>Laurasiatheria</taxon>
        <taxon>Chiroptera</taxon>
        <taxon>Yangochiroptera</taxon>
        <taxon>Vespertilionidae</taxon>
        <taxon>Pipistrellus</taxon>
    </lineage>
</organism>
<gene>
    <name evidence="2" type="ORF">mPipKuh1_009011</name>
</gene>
<dbReference type="AlphaFoldDB" id="A0A7J8A8S5"/>
<name>A0A7J8A8S5_PIPKU</name>
<accession>A0A7J8A8S5</accession>
<evidence type="ECO:0000313" key="3">
    <source>
        <dbReference type="Proteomes" id="UP000558488"/>
    </source>
</evidence>
<keyword evidence="3" id="KW-1185">Reference proteome</keyword>
<evidence type="ECO:0000313" key="2">
    <source>
        <dbReference type="EMBL" id="KAF6382665.1"/>
    </source>
</evidence>
<sequence>MAKRCLRKMTSTTTSWLPEGQVGEMQISGPRSKVSAVRPSPIPDPTAPAFSLPFRAGRSAAFHSGKQLPQTVPHLPVAPPSPSPPHSESRNTNVIVIILVKCLLRTLVHLHSSLYGGGKRGKGRRQSASE</sequence>